<feature type="transmembrane region" description="Helical" evidence="1">
    <location>
        <begin position="54"/>
        <end position="72"/>
    </location>
</feature>
<sequence>MPRTKPIISVLNEMPAENNVAEKAPSGCGGCSGGTCGAFGIRAGSEKDVVIRNLLLFAIMGIGMLLAAYLIVKLLNIVTGI</sequence>
<dbReference type="OrthoDB" id="142289at2157"/>
<keyword evidence="3" id="KW-1185">Reference proteome</keyword>
<dbReference type="EMBL" id="JRHO01000014">
    <property type="protein sequence ID" value="KGK98289.1"/>
    <property type="molecule type" value="Genomic_DNA"/>
</dbReference>
<reference evidence="2 3" key="1">
    <citation type="submission" date="2014-09" db="EMBL/GenBank/DDBJ databases">
        <title>Draft genome sequence of an obligately methylotrophic methanogen, Methanococcoides methylutens, isolated from marine sediment.</title>
        <authorList>
            <person name="Guan Y."/>
            <person name="Ngugi D.K."/>
            <person name="Blom J."/>
            <person name="Ali S."/>
            <person name="Ferry J.G."/>
            <person name="Stingl U."/>
        </authorList>
    </citation>
    <scope>NUCLEOTIDE SEQUENCE [LARGE SCALE GENOMIC DNA]</scope>
    <source>
        <strain evidence="2 3">DSM 2657</strain>
    </source>
</reference>
<gene>
    <name evidence="2" type="ORF">LI82_11275</name>
</gene>
<keyword evidence="1" id="KW-0472">Membrane</keyword>
<organism evidence="2 3">
    <name type="scientific">Methanococcoides methylutens</name>
    <dbReference type="NCBI Taxonomy" id="2226"/>
    <lineage>
        <taxon>Archaea</taxon>
        <taxon>Methanobacteriati</taxon>
        <taxon>Methanobacteriota</taxon>
        <taxon>Stenosarchaea group</taxon>
        <taxon>Methanomicrobia</taxon>
        <taxon>Methanosarcinales</taxon>
        <taxon>Methanosarcinaceae</taxon>
        <taxon>Methanococcoides</taxon>
    </lineage>
</organism>
<name>A0A099T029_METMT</name>
<accession>A0A099T029</accession>
<keyword evidence="1" id="KW-0812">Transmembrane</keyword>
<comment type="caution">
    <text evidence="2">The sequence shown here is derived from an EMBL/GenBank/DDBJ whole genome shotgun (WGS) entry which is preliminary data.</text>
</comment>
<keyword evidence="1" id="KW-1133">Transmembrane helix</keyword>
<evidence type="ECO:0000313" key="2">
    <source>
        <dbReference type="EMBL" id="KGK98289.1"/>
    </source>
</evidence>
<dbReference type="Proteomes" id="UP000029859">
    <property type="component" value="Unassembled WGS sequence"/>
</dbReference>
<dbReference type="AlphaFoldDB" id="A0A099T029"/>
<evidence type="ECO:0000313" key="3">
    <source>
        <dbReference type="Proteomes" id="UP000029859"/>
    </source>
</evidence>
<proteinExistence type="predicted"/>
<evidence type="ECO:0000256" key="1">
    <source>
        <dbReference type="SAM" id="Phobius"/>
    </source>
</evidence>
<dbReference type="RefSeq" id="WP_048195660.1">
    <property type="nucleotide sequence ID" value="NZ_CAAGSM010000001.1"/>
</dbReference>
<protein>
    <submittedName>
        <fullName evidence="2">Uncharacterized protein</fullName>
    </submittedName>
</protein>